<sequence>MQARKALFTLGAATLATAQSYGSHVANATTTAILVVDSFTTWCPKATVLTYEHEYYTATEPTMLTVTNCPCTITTTGAAYAINNATMTTGGKEATSEATVTGKTSAESSSAGESGAAGAAGGGGAAETTGESGAAATTKSGSEAAAPTFAQSGAAGTYASIHLGLAAVFASVFVFGY</sequence>
<dbReference type="EMBL" id="LJZO01000010">
    <property type="protein sequence ID" value="ROV99630.1"/>
    <property type="molecule type" value="Genomic_DNA"/>
</dbReference>
<evidence type="ECO:0000256" key="2">
    <source>
        <dbReference type="SAM" id="SignalP"/>
    </source>
</evidence>
<dbReference type="OrthoDB" id="4094614at2759"/>
<keyword evidence="2" id="KW-0732">Signal</keyword>
<reference evidence="3 4" key="1">
    <citation type="submission" date="2015-09" db="EMBL/GenBank/DDBJ databases">
        <title>Host preference determinants of Valsa canker pathogens revealed by comparative genomics.</title>
        <authorList>
            <person name="Yin Z."/>
            <person name="Huang L."/>
        </authorList>
    </citation>
    <scope>NUCLEOTIDE SEQUENCE [LARGE SCALE GENOMIC DNA]</scope>
    <source>
        <strain evidence="3 4">YSFL</strain>
    </source>
</reference>
<protein>
    <recommendedName>
        <fullName evidence="5">Cell wall protein SED1</fullName>
    </recommendedName>
</protein>
<comment type="caution">
    <text evidence="3">The sequence shown here is derived from an EMBL/GenBank/DDBJ whole genome shotgun (WGS) entry which is preliminary data.</text>
</comment>
<keyword evidence="4" id="KW-1185">Reference proteome</keyword>
<evidence type="ECO:0000313" key="4">
    <source>
        <dbReference type="Proteomes" id="UP000284375"/>
    </source>
</evidence>
<evidence type="ECO:0000256" key="1">
    <source>
        <dbReference type="SAM" id="MobiDB-lite"/>
    </source>
</evidence>
<dbReference type="AlphaFoldDB" id="A0A423W8G5"/>
<feature type="region of interest" description="Disordered" evidence="1">
    <location>
        <begin position="91"/>
        <end position="139"/>
    </location>
</feature>
<feature type="chain" id="PRO_5019091003" description="Cell wall protein SED1" evidence="2">
    <location>
        <begin position="19"/>
        <end position="177"/>
    </location>
</feature>
<feature type="compositionally biased region" description="Low complexity" evidence="1">
    <location>
        <begin position="126"/>
        <end position="139"/>
    </location>
</feature>
<evidence type="ECO:0008006" key="5">
    <source>
        <dbReference type="Google" id="ProtNLM"/>
    </source>
</evidence>
<gene>
    <name evidence="3" type="ORF">VSDG_03127</name>
</gene>
<proteinExistence type="predicted"/>
<feature type="compositionally biased region" description="Low complexity" evidence="1">
    <location>
        <begin position="101"/>
        <end position="117"/>
    </location>
</feature>
<dbReference type="STRING" id="252740.A0A423W8G5"/>
<evidence type="ECO:0000313" key="3">
    <source>
        <dbReference type="EMBL" id="ROV99630.1"/>
    </source>
</evidence>
<organism evidence="3 4">
    <name type="scientific">Cytospora chrysosperma</name>
    <name type="common">Cytospora canker fungus</name>
    <name type="synonym">Sphaeria chrysosperma</name>
    <dbReference type="NCBI Taxonomy" id="252740"/>
    <lineage>
        <taxon>Eukaryota</taxon>
        <taxon>Fungi</taxon>
        <taxon>Dikarya</taxon>
        <taxon>Ascomycota</taxon>
        <taxon>Pezizomycotina</taxon>
        <taxon>Sordariomycetes</taxon>
        <taxon>Sordariomycetidae</taxon>
        <taxon>Diaporthales</taxon>
        <taxon>Cytosporaceae</taxon>
        <taxon>Cytospora</taxon>
    </lineage>
</organism>
<name>A0A423W8G5_CYTCH</name>
<feature type="signal peptide" evidence="2">
    <location>
        <begin position="1"/>
        <end position="18"/>
    </location>
</feature>
<dbReference type="Proteomes" id="UP000284375">
    <property type="component" value="Unassembled WGS sequence"/>
</dbReference>
<accession>A0A423W8G5</accession>